<evidence type="ECO:0000313" key="1">
    <source>
        <dbReference type="EMBL" id="MED6263720.1"/>
    </source>
</evidence>
<reference evidence="1 2" key="1">
    <citation type="submission" date="2021-06" db="EMBL/GenBank/DDBJ databases">
        <authorList>
            <person name="Palmer J.M."/>
        </authorList>
    </citation>
    <scope>NUCLEOTIDE SEQUENCE [LARGE SCALE GENOMIC DNA]</scope>
    <source>
        <strain evidence="1 2">CL_MEX2019</strain>
        <tissue evidence="1">Muscle</tissue>
    </source>
</reference>
<organism evidence="1 2">
    <name type="scientific">Characodon lateralis</name>
    <dbReference type="NCBI Taxonomy" id="208331"/>
    <lineage>
        <taxon>Eukaryota</taxon>
        <taxon>Metazoa</taxon>
        <taxon>Chordata</taxon>
        <taxon>Craniata</taxon>
        <taxon>Vertebrata</taxon>
        <taxon>Euteleostomi</taxon>
        <taxon>Actinopterygii</taxon>
        <taxon>Neopterygii</taxon>
        <taxon>Teleostei</taxon>
        <taxon>Neoteleostei</taxon>
        <taxon>Acanthomorphata</taxon>
        <taxon>Ovalentaria</taxon>
        <taxon>Atherinomorphae</taxon>
        <taxon>Cyprinodontiformes</taxon>
        <taxon>Goodeidae</taxon>
        <taxon>Characodon</taxon>
    </lineage>
</organism>
<name>A0ABU7CNE1_9TELE</name>
<protein>
    <submittedName>
        <fullName evidence="1">Uncharacterized protein</fullName>
    </submittedName>
</protein>
<accession>A0ABU7CNE1</accession>
<proteinExistence type="predicted"/>
<evidence type="ECO:0000313" key="2">
    <source>
        <dbReference type="Proteomes" id="UP001352852"/>
    </source>
</evidence>
<gene>
    <name evidence="1" type="ORF">CHARACLAT_007345</name>
</gene>
<dbReference type="Proteomes" id="UP001352852">
    <property type="component" value="Unassembled WGS sequence"/>
</dbReference>
<keyword evidence="2" id="KW-1185">Reference proteome</keyword>
<sequence length="103" mass="11444">MQFKNCTGNKKATLSHSQIFWLPKAPQRQHSPVLFKIKTFFFVFCLGSPEASIHCLYVQGHRGEVHPGQVTIVSQGNTEAHRTSNHTCKPAACASNQVSLTLH</sequence>
<dbReference type="EMBL" id="JAHUTJ010000401">
    <property type="protein sequence ID" value="MED6263720.1"/>
    <property type="molecule type" value="Genomic_DNA"/>
</dbReference>
<comment type="caution">
    <text evidence="1">The sequence shown here is derived from an EMBL/GenBank/DDBJ whole genome shotgun (WGS) entry which is preliminary data.</text>
</comment>